<dbReference type="Gene3D" id="1.10.10.10">
    <property type="entry name" value="Winged helix-like DNA-binding domain superfamily/Winged helix DNA-binding domain"/>
    <property type="match status" value="1"/>
</dbReference>
<accession>A0ABT1YJP2</accession>
<dbReference type="InterPro" id="IPR000524">
    <property type="entry name" value="Tscrpt_reg_HTH_GntR"/>
</dbReference>
<evidence type="ECO:0000256" key="3">
    <source>
        <dbReference type="ARBA" id="ARBA00023163"/>
    </source>
</evidence>
<dbReference type="SUPFAM" id="SSF53850">
    <property type="entry name" value="Periplasmic binding protein-like II"/>
    <property type="match status" value="1"/>
</dbReference>
<dbReference type="PROSITE" id="PS50949">
    <property type="entry name" value="HTH_GNTR"/>
    <property type="match status" value="1"/>
</dbReference>
<dbReference type="PANTHER" id="PTHR43649">
    <property type="entry name" value="ARABINOSE-BINDING PROTEIN-RELATED"/>
    <property type="match status" value="1"/>
</dbReference>
<evidence type="ECO:0000313" key="5">
    <source>
        <dbReference type="EMBL" id="MCR8633415.1"/>
    </source>
</evidence>
<dbReference type="InterPro" id="IPR036390">
    <property type="entry name" value="WH_DNA-bd_sf"/>
</dbReference>
<dbReference type="Pfam" id="PF00392">
    <property type="entry name" value="GntR"/>
    <property type="match status" value="1"/>
</dbReference>
<keyword evidence="6" id="KW-1185">Reference proteome</keyword>
<dbReference type="EMBL" id="JANQBD010000014">
    <property type="protein sequence ID" value="MCR8633415.1"/>
    <property type="molecule type" value="Genomic_DNA"/>
</dbReference>
<dbReference type="CDD" id="cd07377">
    <property type="entry name" value="WHTH_GntR"/>
    <property type="match status" value="1"/>
</dbReference>
<dbReference type="InterPro" id="IPR050490">
    <property type="entry name" value="Bact_solute-bd_prot1"/>
</dbReference>
<keyword evidence="2" id="KW-0238">DNA-binding</keyword>
<organism evidence="5 6">
    <name type="scientific">Paenibacillus radicis</name>
    <name type="common">ex Xue et al. 2023</name>
    <dbReference type="NCBI Taxonomy" id="2972489"/>
    <lineage>
        <taxon>Bacteria</taxon>
        <taxon>Bacillati</taxon>
        <taxon>Bacillota</taxon>
        <taxon>Bacilli</taxon>
        <taxon>Bacillales</taxon>
        <taxon>Paenibacillaceae</taxon>
        <taxon>Paenibacillus</taxon>
    </lineage>
</organism>
<proteinExistence type="predicted"/>
<comment type="caution">
    <text evidence="5">The sequence shown here is derived from an EMBL/GenBank/DDBJ whole genome shotgun (WGS) entry which is preliminary data.</text>
</comment>
<dbReference type="RefSeq" id="WP_258214989.1">
    <property type="nucleotide sequence ID" value="NZ_JANQBD010000014.1"/>
</dbReference>
<sequence length="469" mass="54055">MQKRLSRKHFRARLEVMIGTLRQEIRSGKLAIGSYLPSESDLEKQFELSNASVRSGLKVLVEDGYIEKIPRVGNKVLNPSSEQKTVIKFGYVHSFARLVEMEELLAEFSRQFPHIIVQPIELSSSSYSKSLKQYMESEILDAVLINNNNFQDFIENGCTDLLEPIEQMDDIYPFLTQPFQQGKDTLVRPFNYSPVVLCYNKNHFEQSHVPQPDSSWAWRDLFKYGQQLSVKNERFGFYFYMPSRNRWPIFMLQSGTSFQTDANGKYQLRGSKIIESLEACRELLAMTDVFPRILSESDADAEALFLEGKVSVIMTTYFFLNQLRDSNISFDVSPLPGLQDTSTLLIINGLAVNSRSSNKEAAKLLVDFLSSYEIQLLLRRKTLNITAHRHAMEWEGEESLYRPSRFFLYREIFPTLRLLTELGLSNYQLKSIQRDIMLFLSGLQNSDALSVRLEQLLIEAKESNIIQSS</sequence>
<dbReference type="InterPro" id="IPR006059">
    <property type="entry name" value="SBP"/>
</dbReference>
<name>A0ABT1YJP2_9BACL</name>
<evidence type="ECO:0000256" key="1">
    <source>
        <dbReference type="ARBA" id="ARBA00023015"/>
    </source>
</evidence>
<reference evidence="5 6" key="1">
    <citation type="submission" date="2022-08" db="EMBL/GenBank/DDBJ databases">
        <title>Paenibacillus endoradicis sp. nov., Paenibacillus radicibacter sp. nov and Paenibacillus pararadicis sp. nov., three cold-adapted plant growth-promoting bacteria isolated from root of Larix gmelinii in Great Khingan.</title>
        <authorList>
            <person name="Xue H."/>
        </authorList>
    </citation>
    <scope>NUCLEOTIDE SEQUENCE [LARGE SCALE GENOMIC DNA]</scope>
    <source>
        <strain evidence="5 6">N5-1-1-5</strain>
    </source>
</reference>
<dbReference type="SMART" id="SM00345">
    <property type="entry name" value="HTH_GNTR"/>
    <property type="match status" value="1"/>
</dbReference>
<dbReference type="Proteomes" id="UP001300012">
    <property type="component" value="Unassembled WGS sequence"/>
</dbReference>
<dbReference type="PANTHER" id="PTHR43649:SF12">
    <property type="entry name" value="DIACETYLCHITOBIOSE BINDING PROTEIN DASA"/>
    <property type="match status" value="1"/>
</dbReference>
<evidence type="ECO:0000313" key="6">
    <source>
        <dbReference type="Proteomes" id="UP001300012"/>
    </source>
</evidence>
<keyword evidence="1" id="KW-0805">Transcription regulation</keyword>
<evidence type="ECO:0000259" key="4">
    <source>
        <dbReference type="PROSITE" id="PS50949"/>
    </source>
</evidence>
<dbReference type="Gene3D" id="3.40.190.10">
    <property type="entry name" value="Periplasmic binding protein-like II"/>
    <property type="match status" value="1"/>
</dbReference>
<protein>
    <submittedName>
        <fullName evidence="5">Extracellular solute-binding protein</fullName>
    </submittedName>
</protein>
<keyword evidence="3" id="KW-0804">Transcription</keyword>
<dbReference type="SUPFAM" id="SSF46785">
    <property type="entry name" value="Winged helix' DNA-binding domain"/>
    <property type="match status" value="1"/>
</dbReference>
<gene>
    <name evidence="5" type="ORF">NV381_19725</name>
</gene>
<dbReference type="InterPro" id="IPR036388">
    <property type="entry name" value="WH-like_DNA-bd_sf"/>
</dbReference>
<evidence type="ECO:0000256" key="2">
    <source>
        <dbReference type="ARBA" id="ARBA00023125"/>
    </source>
</evidence>
<dbReference type="Pfam" id="PF01547">
    <property type="entry name" value="SBP_bac_1"/>
    <property type="match status" value="1"/>
</dbReference>
<feature type="domain" description="HTH gntR-type" evidence="4">
    <location>
        <begin position="11"/>
        <end position="79"/>
    </location>
</feature>